<proteinExistence type="inferred from homology"/>
<keyword evidence="12" id="KW-1185">Reference proteome</keyword>
<dbReference type="InterPro" id="IPR013221">
    <property type="entry name" value="Mur_ligase_cen"/>
</dbReference>
<feature type="domain" description="Mur ligase central" evidence="10">
    <location>
        <begin position="125"/>
        <end position="310"/>
    </location>
</feature>
<keyword evidence="3 7" id="KW-0963">Cytoplasm</keyword>
<dbReference type="HAMAP" id="MF_00639">
    <property type="entry name" value="MurD"/>
    <property type="match status" value="1"/>
</dbReference>
<feature type="binding site" evidence="7">
    <location>
        <begin position="127"/>
        <end position="133"/>
    </location>
    <ligand>
        <name>ATP</name>
        <dbReference type="ChEBI" id="CHEBI:30616"/>
    </ligand>
</feature>
<dbReference type="SUPFAM" id="SSF53623">
    <property type="entry name" value="MurD-like peptide ligases, catalytic domain"/>
    <property type="match status" value="1"/>
</dbReference>
<keyword evidence="5 7" id="KW-0547">Nucleotide-binding</keyword>
<evidence type="ECO:0000256" key="5">
    <source>
        <dbReference type="ARBA" id="ARBA00022741"/>
    </source>
</evidence>
<keyword evidence="6 7" id="KW-0067">ATP-binding</keyword>
<dbReference type="Proteomes" id="UP000198728">
    <property type="component" value="Unassembled WGS sequence"/>
</dbReference>
<dbReference type="PANTHER" id="PTHR43692:SF1">
    <property type="entry name" value="UDP-N-ACETYLMURAMOYLALANINE--D-GLUTAMATE LIGASE"/>
    <property type="match status" value="1"/>
</dbReference>
<dbReference type="EMBL" id="FOLG01000002">
    <property type="protein sequence ID" value="SFC06738.1"/>
    <property type="molecule type" value="Genomic_DNA"/>
</dbReference>
<gene>
    <name evidence="7" type="primary">murD</name>
    <name evidence="11" type="ORF">SAMN04488094_102423</name>
</gene>
<keyword evidence="7 8" id="KW-0961">Cell wall biogenesis/degradation</keyword>
<evidence type="ECO:0000256" key="2">
    <source>
        <dbReference type="ARBA" id="ARBA00004752"/>
    </source>
</evidence>
<dbReference type="SUPFAM" id="SSF53244">
    <property type="entry name" value="MurD-like peptide ligases, peptide-binding domain"/>
    <property type="match status" value="1"/>
</dbReference>
<evidence type="ECO:0000256" key="1">
    <source>
        <dbReference type="ARBA" id="ARBA00004496"/>
    </source>
</evidence>
<comment type="pathway">
    <text evidence="2 7 8">Cell wall biogenesis; peptidoglycan biosynthesis.</text>
</comment>
<reference evidence="11 12" key="1">
    <citation type="submission" date="2016-10" db="EMBL/GenBank/DDBJ databases">
        <authorList>
            <person name="de Groot N.N."/>
        </authorList>
    </citation>
    <scope>NUCLEOTIDE SEQUENCE [LARGE SCALE GENOMIC DNA]</scope>
    <source>
        <strain evidence="11 12">DSM 19548</strain>
    </source>
</reference>
<dbReference type="InterPro" id="IPR004101">
    <property type="entry name" value="Mur_ligase_C"/>
</dbReference>
<dbReference type="Gene3D" id="3.90.190.20">
    <property type="entry name" value="Mur ligase, C-terminal domain"/>
    <property type="match status" value="1"/>
</dbReference>
<keyword evidence="7 8" id="KW-0132">Cell division</keyword>
<evidence type="ECO:0000259" key="9">
    <source>
        <dbReference type="Pfam" id="PF02875"/>
    </source>
</evidence>
<dbReference type="OrthoDB" id="9809796at2"/>
<keyword evidence="7 8" id="KW-0573">Peptidoglycan synthesis</keyword>
<dbReference type="PANTHER" id="PTHR43692">
    <property type="entry name" value="UDP-N-ACETYLMURAMOYLALANINE--D-GLUTAMATE LIGASE"/>
    <property type="match status" value="1"/>
</dbReference>
<comment type="function">
    <text evidence="7 8">Cell wall formation. Catalyzes the addition of glutamate to the nucleotide precursor UDP-N-acetylmuramoyl-L-alanine (UMA).</text>
</comment>
<sequence>MIPVRGVEGQTVLILGLGRSGLTAARAVAAGGGTPLCWDDGAAGRQRAEEEGFTLHDPTRPGALDAVSLLVTSPGIPHLYPAPHKAIAAALRAGVPVDNDIGLFFRSLATGDWDRFDVAPKVVAVTGSNGKSTTSALIAHLLASAGREVQLAGNIGRGVLDIDPPGDGGVVVLELSSYQTDLARALTPDIAVFTNLSPDHLDRHAGLGGYFAAKRRLFAEGGPDRAVIGVDEDEGLFLAGQLSVGPADDRVIRVSSGQKLGGPGWSVSARKGFLSEMRKGRQTASIDLRGVRGLPGAHNHQNACAAYAAVRALGLAPRTIEAGLHSFSGLPHRSQLIAEAAGVTFVNDSKATNVDSAAKALQAFQRIRWICGGLEKEGGLSALHPHFGSVLKAYVIGREAEHFALELGDGVESEICGSMEVAVARATAEATSGDTVLLAPAAASFDQYDNFEQRGEDFTARVRAALNT</sequence>
<dbReference type="NCBIfam" id="TIGR01087">
    <property type="entry name" value="murD"/>
    <property type="match status" value="1"/>
</dbReference>
<evidence type="ECO:0000313" key="12">
    <source>
        <dbReference type="Proteomes" id="UP000198728"/>
    </source>
</evidence>
<comment type="subcellular location">
    <subcellularLocation>
        <location evidence="1 7 8">Cytoplasm</location>
    </subcellularLocation>
</comment>
<accession>A0A1I1GA67</accession>
<keyword evidence="4 7" id="KW-0436">Ligase</keyword>
<dbReference type="GO" id="GO:0008764">
    <property type="term" value="F:UDP-N-acetylmuramoylalanine-D-glutamate ligase activity"/>
    <property type="evidence" value="ECO:0007669"/>
    <property type="project" value="UniProtKB-UniRule"/>
</dbReference>
<dbReference type="InterPro" id="IPR005762">
    <property type="entry name" value="MurD"/>
</dbReference>
<dbReference type="SUPFAM" id="SSF51984">
    <property type="entry name" value="MurCD N-terminal domain"/>
    <property type="match status" value="1"/>
</dbReference>
<evidence type="ECO:0000313" key="11">
    <source>
        <dbReference type="EMBL" id="SFC06738.1"/>
    </source>
</evidence>
<name>A0A1I1GA67_9RHOB</name>
<organism evidence="11 12">
    <name type="scientific">Tropicimonas isoalkanivorans</name>
    <dbReference type="NCBI Taxonomy" id="441112"/>
    <lineage>
        <taxon>Bacteria</taxon>
        <taxon>Pseudomonadati</taxon>
        <taxon>Pseudomonadota</taxon>
        <taxon>Alphaproteobacteria</taxon>
        <taxon>Rhodobacterales</taxon>
        <taxon>Roseobacteraceae</taxon>
        <taxon>Tropicimonas</taxon>
    </lineage>
</organism>
<dbReference type="InterPro" id="IPR036615">
    <property type="entry name" value="Mur_ligase_C_dom_sf"/>
</dbReference>
<dbReference type="AlphaFoldDB" id="A0A1I1GA67"/>
<dbReference type="InterPro" id="IPR036565">
    <property type="entry name" value="Mur-like_cat_sf"/>
</dbReference>
<dbReference type="GO" id="GO:0009252">
    <property type="term" value="P:peptidoglycan biosynthetic process"/>
    <property type="evidence" value="ECO:0007669"/>
    <property type="project" value="UniProtKB-UniRule"/>
</dbReference>
<dbReference type="Pfam" id="PF08245">
    <property type="entry name" value="Mur_ligase_M"/>
    <property type="match status" value="1"/>
</dbReference>
<dbReference type="Gene3D" id="3.40.50.720">
    <property type="entry name" value="NAD(P)-binding Rossmann-like Domain"/>
    <property type="match status" value="1"/>
</dbReference>
<dbReference type="GO" id="GO:0008360">
    <property type="term" value="P:regulation of cell shape"/>
    <property type="evidence" value="ECO:0007669"/>
    <property type="project" value="UniProtKB-KW"/>
</dbReference>
<comment type="similarity">
    <text evidence="7">Belongs to the MurCDEF family.</text>
</comment>
<dbReference type="STRING" id="441112.SAMN04488094_102423"/>
<dbReference type="GO" id="GO:0005737">
    <property type="term" value="C:cytoplasm"/>
    <property type="evidence" value="ECO:0007669"/>
    <property type="project" value="UniProtKB-SubCell"/>
</dbReference>
<evidence type="ECO:0000256" key="7">
    <source>
        <dbReference type="HAMAP-Rule" id="MF_00639"/>
    </source>
</evidence>
<dbReference type="Pfam" id="PF02875">
    <property type="entry name" value="Mur_ligase_C"/>
    <property type="match status" value="1"/>
</dbReference>
<keyword evidence="7 8" id="KW-0131">Cell cycle</keyword>
<evidence type="ECO:0000256" key="6">
    <source>
        <dbReference type="ARBA" id="ARBA00022840"/>
    </source>
</evidence>
<evidence type="ECO:0000256" key="4">
    <source>
        <dbReference type="ARBA" id="ARBA00022598"/>
    </source>
</evidence>
<keyword evidence="7 8" id="KW-0133">Cell shape</keyword>
<feature type="domain" description="Mur ligase C-terminal" evidence="9">
    <location>
        <begin position="332"/>
        <end position="441"/>
    </location>
</feature>
<evidence type="ECO:0000259" key="10">
    <source>
        <dbReference type="Pfam" id="PF08245"/>
    </source>
</evidence>
<dbReference type="UniPathway" id="UPA00219"/>
<dbReference type="GO" id="GO:0071555">
    <property type="term" value="P:cell wall organization"/>
    <property type="evidence" value="ECO:0007669"/>
    <property type="project" value="UniProtKB-KW"/>
</dbReference>
<dbReference type="EC" id="6.3.2.9" evidence="7 8"/>
<comment type="catalytic activity">
    <reaction evidence="7 8">
        <text>UDP-N-acetyl-alpha-D-muramoyl-L-alanine + D-glutamate + ATP = UDP-N-acetyl-alpha-D-muramoyl-L-alanyl-D-glutamate + ADP + phosphate + H(+)</text>
        <dbReference type="Rhea" id="RHEA:16429"/>
        <dbReference type="ChEBI" id="CHEBI:15378"/>
        <dbReference type="ChEBI" id="CHEBI:29986"/>
        <dbReference type="ChEBI" id="CHEBI:30616"/>
        <dbReference type="ChEBI" id="CHEBI:43474"/>
        <dbReference type="ChEBI" id="CHEBI:83898"/>
        <dbReference type="ChEBI" id="CHEBI:83900"/>
        <dbReference type="ChEBI" id="CHEBI:456216"/>
        <dbReference type="EC" id="6.3.2.9"/>
    </reaction>
</comment>
<evidence type="ECO:0000256" key="8">
    <source>
        <dbReference type="RuleBase" id="RU003664"/>
    </source>
</evidence>
<evidence type="ECO:0000256" key="3">
    <source>
        <dbReference type="ARBA" id="ARBA00022490"/>
    </source>
</evidence>
<dbReference type="RefSeq" id="WP_093359772.1">
    <property type="nucleotide sequence ID" value="NZ_FOLG01000002.1"/>
</dbReference>
<dbReference type="GO" id="GO:0051301">
    <property type="term" value="P:cell division"/>
    <property type="evidence" value="ECO:0007669"/>
    <property type="project" value="UniProtKB-KW"/>
</dbReference>
<dbReference type="Gene3D" id="3.40.1190.10">
    <property type="entry name" value="Mur-like, catalytic domain"/>
    <property type="match status" value="1"/>
</dbReference>
<dbReference type="GO" id="GO:0005524">
    <property type="term" value="F:ATP binding"/>
    <property type="evidence" value="ECO:0007669"/>
    <property type="project" value="UniProtKB-UniRule"/>
</dbReference>
<protein>
    <recommendedName>
        <fullName evidence="7 8">UDP-N-acetylmuramoylalanine--D-glutamate ligase</fullName>
        <ecNumber evidence="7 8">6.3.2.9</ecNumber>
    </recommendedName>
    <alternativeName>
        <fullName evidence="7">D-glutamic acid-adding enzyme</fullName>
    </alternativeName>
    <alternativeName>
        <fullName evidence="7">UDP-N-acetylmuramoyl-L-alanyl-D-glutamate synthetase</fullName>
    </alternativeName>
</protein>